<name>A0A379VTB1_SALET</name>
<protein>
    <submittedName>
        <fullName evidence="1">Type III secretion low calcium response chaperone LcrH/SycD</fullName>
    </submittedName>
</protein>
<sequence>MKKDPTLQQAHDTMRFFRRGGSLRMLLDDDVTQPLNTLYRYAMQLYGGKRVRRRSATFSIVDDI</sequence>
<dbReference type="Proteomes" id="UP000254346">
    <property type="component" value="Unassembled WGS sequence"/>
</dbReference>
<gene>
    <name evidence="1" type="ORF">NCTC8256_03404</name>
</gene>
<dbReference type="AlphaFoldDB" id="A0A379VTB1"/>
<proteinExistence type="predicted"/>
<reference evidence="1 2" key="1">
    <citation type="submission" date="2018-06" db="EMBL/GenBank/DDBJ databases">
        <authorList>
            <consortium name="Pathogen Informatics"/>
            <person name="Doyle S."/>
        </authorList>
    </citation>
    <scope>NUCLEOTIDE SEQUENCE [LARGE SCALE GENOMIC DNA]</scope>
    <source>
        <strain evidence="1 2">NCTC8256</strain>
    </source>
</reference>
<accession>A0A379VTB1</accession>
<organism evidence="1 2">
    <name type="scientific">Salmonella enterica I</name>
    <dbReference type="NCBI Taxonomy" id="59201"/>
    <lineage>
        <taxon>Bacteria</taxon>
        <taxon>Pseudomonadati</taxon>
        <taxon>Pseudomonadota</taxon>
        <taxon>Gammaproteobacteria</taxon>
        <taxon>Enterobacterales</taxon>
        <taxon>Enterobacteriaceae</taxon>
        <taxon>Salmonella</taxon>
    </lineage>
</organism>
<evidence type="ECO:0000313" key="1">
    <source>
        <dbReference type="EMBL" id="SUH09434.1"/>
    </source>
</evidence>
<dbReference type="EMBL" id="UGXR01000001">
    <property type="protein sequence ID" value="SUH09434.1"/>
    <property type="molecule type" value="Genomic_DNA"/>
</dbReference>
<evidence type="ECO:0000313" key="2">
    <source>
        <dbReference type="Proteomes" id="UP000254346"/>
    </source>
</evidence>